<feature type="compositionally biased region" description="Basic and acidic residues" evidence="1">
    <location>
        <begin position="89"/>
        <end position="99"/>
    </location>
</feature>
<evidence type="ECO:0000313" key="2">
    <source>
        <dbReference type="Proteomes" id="UP000694843"/>
    </source>
</evidence>
<reference evidence="3" key="1">
    <citation type="submission" date="2025-08" db="UniProtKB">
        <authorList>
            <consortium name="RefSeq"/>
        </authorList>
    </citation>
    <scope>IDENTIFICATION</scope>
    <source>
        <tissue evidence="3">Whole organism</tissue>
    </source>
</reference>
<dbReference type="RefSeq" id="XP_018009761.1">
    <property type="nucleotide sequence ID" value="XM_018154272.2"/>
</dbReference>
<name>A0A8B7N7E1_HYAAZ</name>
<dbReference type="AlphaFoldDB" id="A0A8B7N7E1"/>
<proteinExistence type="predicted"/>
<protein>
    <submittedName>
        <fullName evidence="3">Uncharacterized protein LOC108667266</fullName>
    </submittedName>
</protein>
<evidence type="ECO:0000256" key="1">
    <source>
        <dbReference type="SAM" id="MobiDB-lite"/>
    </source>
</evidence>
<feature type="compositionally biased region" description="Polar residues" evidence="1">
    <location>
        <begin position="127"/>
        <end position="136"/>
    </location>
</feature>
<sequence>MTAFLDSLPDKLSFKLSKLVRTTRDSRYAKRSPSVSPDSSIKRRPTLAIGLHKTHETHRPGRKYSENLRYITSSMNYVGKCECAKRTKGTVEQKQEHKVRFSFNQTPSLQQSQSKSTANWNRKRASSEASRGTRTSVLAEECSRRSSSTSDTSVGSYESYNRGLLLLQLQRPSR</sequence>
<dbReference type="GeneID" id="108667266"/>
<feature type="region of interest" description="Disordered" evidence="1">
    <location>
        <begin position="89"/>
        <end position="156"/>
    </location>
</feature>
<gene>
    <name evidence="3" type="primary">LOC108667266</name>
</gene>
<organism evidence="2 3">
    <name type="scientific">Hyalella azteca</name>
    <name type="common">Amphipod</name>
    <dbReference type="NCBI Taxonomy" id="294128"/>
    <lineage>
        <taxon>Eukaryota</taxon>
        <taxon>Metazoa</taxon>
        <taxon>Ecdysozoa</taxon>
        <taxon>Arthropoda</taxon>
        <taxon>Crustacea</taxon>
        <taxon>Multicrustacea</taxon>
        <taxon>Malacostraca</taxon>
        <taxon>Eumalacostraca</taxon>
        <taxon>Peracarida</taxon>
        <taxon>Amphipoda</taxon>
        <taxon>Senticaudata</taxon>
        <taxon>Talitrida</taxon>
        <taxon>Talitroidea</taxon>
        <taxon>Hyalellidae</taxon>
        <taxon>Hyalella</taxon>
    </lineage>
</organism>
<accession>A0A8B7N7E1</accession>
<dbReference type="Proteomes" id="UP000694843">
    <property type="component" value="Unplaced"/>
</dbReference>
<dbReference type="KEGG" id="hazt:108667266"/>
<feature type="compositionally biased region" description="Low complexity" evidence="1">
    <location>
        <begin position="145"/>
        <end position="156"/>
    </location>
</feature>
<feature type="compositionally biased region" description="Polar residues" evidence="1">
    <location>
        <begin position="102"/>
        <end position="120"/>
    </location>
</feature>
<evidence type="ECO:0000313" key="3">
    <source>
        <dbReference type="RefSeq" id="XP_018009761.1"/>
    </source>
</evidence>
<feature type="region of interest" description="Disordered" evidence="1">
    <location>
        <begin position="23"/>
        <end position="44"/>
    </location>
</feature>
<keyword evidence="2" id="KW-1185">Reference proteome</keyword>